<organism evidence="2 3">
    <name type="scientific">Neoarthrinium moseri</name>
    <dbReference type="NCBI Taxonomy" id="1658444"/>
    <lineage>
        <taxon>Eukaryota</taxon>
        <taxon>Fungi</taxon>
        <taxon>Dikarya</taxon>
        <taxon>Ascomycota</taxon>
        <taxon>Pezizomycotina</taxon>
        <taxon>Sordariomycetes</taxon>
        <taxon>Xylariomycetidae</taxon>
        <taxon>Amphisphaeriales</taxon>
        <taxon>Apiosporaceae</taxon>
        <taxon>Neoarthrinium</taxon>
    </lineage>
</organism>
<comment type="caution">
    <text evidence="2">The sequence shown here is derived from an EMBL/GenBank/DDBJ whole genome shotgun (WGS) entry which is preliminary data.</text>
</comment>
<evidence type="ECO:0000313" key="2">
    <source>
        <dbReference type="EMBL" id="KAI1864665.1"/>
    </source>
</evidence>
<proteinExistence type="predicted"/>
<feature type="compositionally biased region" description="Pro residues" evidence="1">
    <location>
        <begin position="226"/>
        <end position="237"/>
    </location>
</feature>
<evidence type="ECO:0000313" key="3">
    <source>
        <dbReference type="Proteomes" id="UP000829685"/>
    </source>
</evidence>
<dbReference type="Proteomes" id="UP000829685">
    <property type="component" value="Unassembled WGS sequence"/>
</dbReference>
<sequence length="245" mass="26447">MPSKRARGASEESDEDYNPDESDVEPPKPAPPPKKKQRRTKETTTRPDRLQSVMMIGGAPRWLCDHPNSGGQACKSTTKPDDHSISSHIAKFHKDDSAYLENKKRGVQDCPFCDLTKQTGDARFANFLSYQQHVRETHSTLGNSQHLKDALHEKALAKGDESSAWFKDAGKTSLFSKAPRTTKSGKDDEETDSEDPDGDYVDCRDDEPDYGPNGPGGAGGPGGSGGPPPGGSIPPIPNQVVDSCA</sequence>
<feature type="compositionally biased region" description="Acidic residues" evidence="1">
    <location>
        <begin position="11"/>
        <end position="24"/>
    </location>
</feature>
<accession>A0A9P9WI52</accession>
<name>A0A9P9WI52_9PEZI</name>
<dbReference type="OrthoDB" id="10664499at2759"/>
<reference evidence="2" key="1">
    <citation type="submission" date="2021-03" db="EMBL/GenBank/DDBJ databases">
        <title>Revisited historic fungal species revealed as producer of novel bioactive compounds through whole genome sequencing and comparative genomics.</title>
        <authorList>
            <person name="Vignolle G.A."/>
            <person name="Hochenegger N."/>
            <person name="Mach R.L."/>
            <person name="Mach-Aigner A.R."/>
            <person name="Javad Rahimi M."/>
            <person name="Salim K.A."/>
            <person name="Chan C.M."/>
            <person name="Lim L.B.L."/>
            <person name="Cai F."/>
            <person name="Druzhinina I.S."/>
            <person name="U'Ren J.M."/>
            <person name="Derntl C."/>
        </authorList>
    </citation>
    <scope>NUCLEOTIDE SEQUENCE</scope>
    <source>
        <strain evidence="2">TUCIM 5799</strain>
    </source>
</reference>
<dbReference type="EMBL" id="JAFIMR010000023">
    <property type="protein sequence ID" value="KAI1864665.1"/>
    <property type="molecule type" value="Genomic_DNA"/>
</dbReference>
<feature type="compositionally biased region" description="Gly residues" evidence="1">
    <location>
        <begin position="213"/>
        <end position="225"/>
    </location>
</feature>
<evidence type="ECO:0000256" key="1">
    <source>
        <dbReference type="SAM" id="MobiDB-lite"/>
    </source>
</evidence>
<dbReference type="AlphaFoldDB" id="A0A9P9WI52"/>
<keyword evidence="3" id="KW-1185">Reference proteome</keyword>
<feature type="region of interest" description="Disordered" evidence="1">
    <location>
        <begin position="1"/>
        <end position="83"/>
    </location>
</feature>
<feature type="region of interest" description="Disordered" evidence="1">
    <location>
        <begin position="175"/>
        <end position="245"/>
    </location>
</feature>
<feature type="compositionally biased region" description="Acidic residues" evidence="1">
    <location>
        <begin position="187"/>
        <end position="209"/>
    </location>
</feature>
<feature type="compositionally biased region" description="Basic and acidic residues" evidence="1">
    <location>
        <begin position="40"/>
        <end position="49"/>
    </location>
</feature>
<protein>
    <submittedName>
        <fullName evidence="2">Uncharacterized protein</fullName>
    </submittedName>
</protein>
<gene>
    <name evidence="2" type="ORF">JX265_008389</name>
</gene>